<evidence type="ECO:0008006" key="5">
    <source>
        <dbReference type="Google" id="ProtNLM"/>
    </source>
</evidence>
<feature type="transmembrane region" description="Helical" evidence="2">
    <location>
        <begin position="194"/>
        <end position="213"/>
    </location>
</feature>
<gene>
    <name evidence="3" type="ORF">H2200_006642</name>
</gene>
<keyword evidence="2" id="KW-0812">Transmembrane</keyword>
<evidence type="ECO:0000256" key="2">
    <source>
        <dbReference type="SAM" id="Phobius"/>
    </source>
</evidence>
<proteinExistence type="predicted"/>
<evidence type="ECO:0000313" key="3">
    <source>
        <dbReference type="EMBL" id="KAJ9608871.1"/>
    </source>
</evidence>
<feature type="region of interest" description="Disordered" evidence="1">
    <location>
        <begin position="343"/>
        <end position="364"/>
    </location>
</feature>
<dbReference type="Proteomes" id="UP001172673">
    <property type="component" value="Unassembled WGS sequence"/>
</dbReference>
<dbReference type="AlphaFoldDB" id="A0AA38X8K9"/>
<keyword evidence="2" id="KW-1133">Transmembrane helix</keyword>
<keyword evidence="4" id="KW-1185">Reference proteome</keyword>
<evidence type="ECO:0000256" key="1">
    <source>
        <dbReference type="SAM" id="MobiDB-lite"/>
    </source>
</evidence>
<accession>A0AA38X8K9</accession>
<organism evidence="3 4">
    <name type="scientific">Cladophialophora chaetospira</name>
    <dbReference type="NCBI Taxonomy" id="386627"/>
    <lineage>
        <taxon>Eukaryota</taxon>
        <taxon>Fungi</taxon>
        <taxon>Dikarya</taxon>
        <taxon>Ascomycota</taxon>
        <taxon>Pezizomycotina</taxon>
        <taxon>Eurotiomycetes</taxon>
        <taxon>Chaetothyriomycetidae</taxon>
        <taxon>Chaetothyriales</taxon>
        <taxon>Herpotrichiellaceae</taxon>
        <taxon>Cladophialophora</taxon>
    </lineage>
</organism>
<name>A0AA38X8K9_9EURO</name>
<evidence type="ECO:0000313" key="4">
    <source>
        <dbReference type="Proteomes" id="UP001172673"/>
    </source>
</evidence>
<keyword evidence="2" id="KW-0472">Membrane</keyword>
<reference evidence="3" key="1">
    <citation type="submission" date="2022-10" db="EMBL/GenBank/DDBJ databases">
        <title>Culturing micro-colonial fungi from biological soil crusts in the Mojave desert and describing Neophaeococcomyces mojavensis, and introducing the new genera and species Taxawa tesnikishii.</title>
        <authorList>
            <person name="Kurbessoian T."/>
            <person name="Stajich J.E."/>
        </authorList>
    </citation>
    <scope>NUCLEOTIDE SEQUENCE</scope>
    <source>
        <strain evidence="3">TK_41</strain>
    </source>
</reference>
<sequence>MSLRVNSFTTQWVTETTATSVFVSPTFISSDVTSETISTAVVVSPVLFSSDFTTQTVTTAVLVSPVFISSDVTTSVTYRLASTIFATIGQTITIQTPSSIPTPTVVAPTTKYTPSLVTGTDPTLTTTLTSTLTFTELDIYFQNSVGSVFSTQVIPYTPFLPPNPTNTQDPGLVYVVHPSSGANDWDSWSKGERAGLIVGVVLGACLLFAMIWYCCRKPWRGNWWFAHGQHVGQAPVVATPQAGFVQPAYANGAVVPYGYHGGPGYGLRGGDADSRGKRLFSGRNWFSVKGRNGHIEQQRSESVEGDKEEASQAGTVRKYGWRKTSGTNWFSTGRVRDVGREEHGEAEDVIAHDAGAACSPAPQH</sequence>
<comment type="caution">
    <text evidence="3">The sequence shown here is derived from an EMBL/GenBank/DDBJ whole genome shotgun (WGS) entry which is preliminary data.</text>
</comment>
<dbReference type="EMBL" id="JAPDRK010000009">
    <property type="protein sequence ID" value="KAJ9608871.1"/>
    <property type="molecule type" value="Genomic_DNA"/>
</dbReference>
<protein>
    <recommendedName>
        <fullName evidence="5">Transmembrane protein</fullName>
    </recommendedName>
</protein>